<organism evidence="2 3">
    <name type="scientific">Thermoplasma acidophilum (strain ATCC 25905 / DSM 1728 / JCM 9062 / NBRC 15155 / AMRC-C165)</name>
    <dbReference type="NCBI Taxonomy" id="273075"/>
    <lineage>
        <taxon>Archaea</taxon>
        <taxon>Methanobacteriati</taxon>
        <taxon>Thermoplasmatota</taxon>
        <taxon>Thermoplasmata</taxon>
        <taxon>Thermoplasmatales</taxon>
        <taxon>Thermoplasmataceae</taxon>
        <taxon>Thermoplasma</taxon>
    </lineage>
</organism>
<proteinExistence type="predicted"/>
<protein>
    <submittedName>
        <fullName evidence="2">Formiminotransferase cyclodeaminase related protein</fullName>
    </submittedName>
</protein>
<dbReference type="EMBL" id="AL445067">
    <property type="protein sequence ID" value="CAC12595.1"/>
    <property type="molecule type" value="Genomic_DNA"/>
</dbReference>
<feature type="domain" description="Cyclodeaminase/cyclohydrolase" evidence="1">
    <location>
        <begin position="17"/>
        <end position="195"/>
    </location>
</feature>
<evidence type="ECO:0000259" key="1">
    <source>
        <dbReference type="Pfam" id="PF04961"/>
    </source>
</evidence>
<dbReference type="InterPro" id="IPR036178">
    <property type="entry name" value="Formintransfe-cycloase-like_sf"/>
</dbReference>
<accession>Q9HI68</accession>
<dbReference type="GO" id="GO:0003824">
    <property type="term" value="F:catalytic activity"/>
    <property type="evidence" value="ECO:0007669"/>
    <property type="project" value="InterPro"/>
</dbReference>
<dbReference type="PaxDb" id="273075-Ta1477"/>
<dbReference type="InterPro" id="IPR007044">
    <property type="entry name" value="Cyclodeamin/CycHdrlase"/>
</dbReference>
<dbReference type="Proteomes" id="UP000001024">
    <property type="component" value="Chromosome"/>
</dbReference>
<name>Q9HI68_THEAC</name>
<dbReference type="EnsemblBacteria" id="CAC12595">
    <property type="protein sequence ID" value="CAC12595"/>
    <property type="gene ID" value="CAC12595"/>
</dbReference>
<dbReference type="Pfam" id="PF04961">
    <property type="entry name" value="FTCD_C"/>
    <property type="match status" value="1"/>
</dbReference>
<dbReference type="SUPFAM" id="SSF101262">
    <property type="entry name" value="Methenyltetrahydrofolate cyclohydrolase-like"/>
    <property type="match status" value="1"/>
</dbReference>
<evidence type="ECO:0000313" key="3">
    <source>
        <dbReference type="Proteomes" id="UP000001024"/>
    </source>
</evidence>
<sequence>MHKFKNFVPFNVHMEGIEDFLEKLASPSPAPGGGAASAFVSIVGGSLISMVSQLTIGKKNYAQYDAEMKGILERERQIEKDLRSLIDEDERAFNAIMEALKMPKDTESQKKVREEKLQSALRTGIDVPWKIARKAYDLLALVEPLADHGNKNAVTDAGSAALFLQAAIKAALYNVKINLKMVKDEDYVADQRMKINVFLENTDDLFERIRKKVEEKL</sequence>
<gene>
    <name evidence="2" type="ordered locus">Ta1477</name>
</gene>
<dbReference type="HOGENOM" id="CLU_088419_0_1_2"/>
<dbReference type="STRING" id="273075.gene:9572706"/>
<evidence type="ECO:0000313" key="2">
    <source>
        <dbReference type="EMBL" id="CAC12595.1"/>
    </source>
</evidence>
<keyword evidence="3" id="KW-1185">Reference proteome</keyword>
<dbReference type="eggNOG" id="arCOG05395">
    <property type="taxonomic scope" value="Archaea"/>
</dbReference>
<dbReference type="AlphaFoldDB" id="Q9HI68"/>
<dbReference type="KEGG" id="tac:Ta1477"/>
<dbReference type="InParanoid" id="Q9HI68"/>
<dbReference type="Gene3D" id="1.20.120.680">
    <property type="entry name" value="Formiminotetrahydrofolate cyclodeaminase monomer, up-and-down helical bundle"/>
    <property type="match status" value="1"/>
</dbReference>
<reference evidence="2 3" key="1">
    <citation type="journal article" date="2000" name="Nature">
        <title>The genome sequence of the thermoacidophilic scavenger Thermoplasma acidophilum.</title>
        <authorList>
            <person name="Ruepp A."/>
            <person name="Graml W."/>
            <person name="Santos-Martinez M.L."/>
            <person name="Koretke K.K."/>
            <person name="Volker C."/>
            <person name="Mewes H.W."/>
            <person name="Frishman D."/>
            <person name="Stocker S."/>
            <person name="Lupas A.N."/>
            <person name="Baumeister W."/>
        </authorList>
    </citation>
    <scope>NUCLEOTIDE SEQUENCE [LARGE SCALE GENOMIC DNA]</scope>
    <source>
        <strain evidence="3">ATCC 25905 / DSM 1728 / JCM 9062 / NBRC 15155 / AMRC-C165</strain>
    </source>
</reference>